<reference evidence="9" key="1">
    <citation type="submission" date="2023-03" db="EMBL/GenBank/DDBJ databases">
        <title>Multiphase analysis and comparison of six strains from genera Psychromarinibacter, Lutimaribacter, and Maritimibacter, including a novel species: Psychromarinibacter sediminicola sp. nov.</title>
        <authorList>
            <person name="Wang Y.-H."/>
            <person name="Ye M.-Q."/>
            <person name="Du Z.-J."/>
        </authorList>
    </citation>
    <scope>NUCLEOTIDE SEQUENCE</scope>
    <source>
        <strain evidence="9">C21-152</strain>
    </source>
</reference>
<proteinExistence type="predicted"/>
<feature type="transmembrane region" description="Helical" evidence="8">
    <location>
        <begin position="39"/>
        <end position="60"/>
    </location>
</feature>
<feature type="transmembrane region" description="Helical" evidence="8">
    <location>
        <begin position="189"/>
        <end position="211"/>
    </location>
</feature>
<evidence type="ECO:0000256" key="3">
    <source>
        <dbReference type="ARBA" id="ARBA00022475"/>
    </source>
</evidence>
<accession>A0AAE3T9Q5</accession>
<keyword evidence="5 8" id="KW-1133">Transmembrane helix</keyword>
<evidence type="ECO:0000256" key="7">
    <source>
        <dbReference type="ARBA" id="ARBA00023136"/>
    </source>
</evidence>
<evidence type="ECO:0000256" key="8">
    <source>
        <dbReference type="SAM" id="Phobius"/>
    </source>
</evidence>
<keyword evidence="7 8" id="KW-0472">Membrane</keyword>
<evidence type="ECO:0000313" key="10">
    <source>
        <dbReference type="Proteomes" id="UP001220964"/>
    </source>
</evidence>
<feature type="transmembrane region" description="Helical" evidence="8">
    <location>
        <begin position="354"/>
        <end position="376"/>
    </location>
</feature>
<evidence type="ECO:0000256" key="1">
    <source>
        <dbReference type="ARBA" id="ARBA00004651"/>
    </source>
</evidence>
<dbReference type="GO" id="GO:0030001">
    <property type="term" value="P:metal ion transport"/>
    <property type="evidence" value="ECO:0007669"/>
    <property type="project" value="UniProtKB-ARBA"/>
</dbReference>
<comment type="subcellular location">
    <subcellularLocation>
        <location evidence="1">Cell membrane</location>
        <topology evidence="1">Multi-pass membrane protein</topology>
    </subcellularLocation>
</comment>
<protein>
    <submittedName>
        <fullName evidence="9">Potassium transporter TrkG</fullName>
    </submittedName>
</protein>
<gene>
    <name evidence="9" type="ORF">P1J78_15000</name>
</gene>
<sequence length="505" mass="53725">MWARILGLPLIVLLTGIGAASMLLPAAYAAAAEDWADAQAFLFSALIGLALAAMIGVAVANYEPRRQARSHLLALLGAYVLLPAVLAVPLWDSVGDTRFLNAYFEMVSSLTTTGATVYDDPGRLSGAAHLWRALVGWMGGFLVWVTAVAIMAPLNLGGFEVLGERGDSAAGAIPQITEVADPQMRLRRYAVALLPIYTALTLALWVGLLVMGDAPLVAASHAMSTLATSGISPVGGTTGAASGFGGELLIFLFFGFALSRRTFEREGNVRRRRRLLRDPELRMGAGLAVLVPLFIFLRHWWGAFEVEAGSAFLQGVRALWGSVFTVLSFLSTTGFESADWAAAQAWSGLKTPGLILMGLALVGGGVATTAGGVKLLRCYALYKHGIRELDRLVHPHSIGGEGGFARHLRTRGAYIAWIFFMLFAISIAGVMLALSLTGLDFDTATVLTIAALSNTGPLAGIAEAEPIRYALLTDPAKWILMASMVLGRLETLVIVALLNPEFWRG</sequence>
<comment type="caution">
    <text evidence="9">The sequence shown here is derived from an EMBL/GenBank/DDBJ whole genome shotgun (WGS) entry which is preliminary data.</text>
</comment>
<organism evidence="9 10">
    <name type="scientific">Psychromarinibacter sediminicola</name>
    <dbReference type="NCBI Taxonomy" id="3033385"/>
    <lineage>
        <taxon>Bacteria</taxon>
        <taxon>Pseudomonadati</taxon>
        <taxon>Pseudomonadota</taxon>
        <taxon>Alphaproteobacteria</taxon>
        <taxon>Rhodobacterales</taxon>
        <taxon>Paracoccaceae</taxon>
        <taxon>Psychromarinibacter</taxon>
    </lineage>
</organism>
<dbReference type="RefSeq" id="WP_275568186.1">
    <property type="nucleotide sequence ID" value="NZ_JARGYC010000040.1"/>
</dbReference>
<keyword evidence="4 8" id="KW-0812">Transmembrane</keyword>
<dbReference type="EMBL" id="JARGYC010000040">
    <property type="protein sequence ID" value="MDF0602048.1"/>
    <property type="molecule type" value="Genomic_DNA"/>
</dbReference>
<dbReference type="GO" id="GO:0008324">
    <property type="term" value="F:monoatomic cation transmembrane transporter activity"/>
    <property type="evidence" value="ECO:0007669"/>
    <property type="project" value="InterPro"/>
</dbReference>
<dbReference type="GO" id="GO:0005886">
    <property type="term" value="C:plasma membrane"/>
    <property type="evidence" value="ECO:0007669"/>
    <property type="project" value="UniProtKB-SubCell"/>
</dbReference>
<feature type="transmembrane region" description="Helical" evidence="8">
    <location>
        <begin position="72"/>
        <end position="91"/>
    </location>
</feature>
<evidence type="ECO:0000313" key="9">
    <source>
        <dbReference type="EMBL" id="MDF0602048.1"/>
    </source>
</evidence>
<keyword evidence="6" id="KW-0406">Ion transport</keyword>
<evidence type="ECO:0000256" key="4">
    <source>
        <dbReference type="ARBA" id="ARBA00022692"/>
    </source>
</evidence>
<feature type="transmembrane region" description="Helical" evidence="8">
    <location>
        <begin position="134"/>
        <end position="156"/>
    </location>
</feature>
<evidence type="ECO:0000256" key="2">
    <source>
        <dbReference type="ARBA" id="ARBA00022448"/>
    </source>
</evidence>
<dbReference type="PANTHER" id="PTHR32024">
    <property type="entry name" value="TRK SYSTEM POTASSIUM UPTAKE PROTEIN TRKG-RELATED"/>
    <property type="match status" value="1"/>
</dbReference>
<dbReference type="Pfam" id="PF02386">
    <property type="entry name" value="TrkH"/>
    <property type="match status" value="1"/>
</dbReference>
<evidence type="ECO:0000256" key="5">
    <source>
        <dbReference type="ARBA" id="ARBA00022989"/>
    </source>
</evidence>
<keyword evidence="2" id="KW-0813">Transport</keyword>
<dbReference type="InterPro" id="IPR003445">
    <property type="entry name" value="Cat_transpt"/>
</dbReference>
<dbReference type="Proteomes" id="UP001220964">
    <property type="component" value="Unassembled WGS sequence"/>
</dbReference>
<evidence type="ECO:0000256" key="6">
    <source>
        <dbReference type="ARBA" id="ARBA00023065"/>
    </source>
</evidence>
<feature type="transmembrane region" description="Helical" evidence="8">
    <location>
        <begin position="280"/>
        <end position="301"/>
    </location>
</feature>
<feature type="transmembrane region" description="Helical" evidence="8">
    <location>
        <begin position="231"/>
        <end position="259"/>
    </location>
</feature>
<keyword evidence="10" id="KW-1185">Reference proteome</keyword>
<feature type="transmembrane region" description="Helical" evidence="8">
    <location>
        <begin position="478"/>
        <end position="498"/>
    </location>
</feature>
<dbReference type="AlphaFoldDB" id="A0AAE3T9Q5"/>
<keyword evidence="3" id="KW-1003">Cell membrane</keyword>
<dbReference type="PANTHER" id="PTHR32024:SF3">
    <property type="entry name" value="TRK SYSTEM POTASSIUM UPTAKE PROTEIN"/>
    <property type="match status" value="1"/>
</dbReference>
<name>A0AAE3T9Q5_9RHOB</name>
<feature type="transmembrane region" description="Helical" evidence="8">
    <location>
        <begin position="414"/>
        <end position="436"/>
    </location>
</feature>